<keyword evidence="9 10" id="KW-0472">Membrane</keyword>
<dbReference type="Proteomes" id="UP000094444">
    <property type="component" value="Unassembled WGS sequence"/>
</dbReference>
<comment type="subcellular location">
    <subcellularLocation>
        <location evidence="1">Golgi apparatus membrane</location>
        <topology evidence="1">Single-pass type II membrane protein</topology>
    </subcellularLocation>
</comment>
<dbReference type="InterPro" id="IPR022751">
    <property type="entry name" value="Alpha_mannosyltransferase"/>
</dbReference>
<keyword evidence="5 10" id="KW-0812">Transmembrane</keyword>
<dbReference type="PANTHER" id="PTHR31646:SF1">
    <property type="entry name" value="ALPHA-1,2-MANNOSYLTRANSFERASE MNN2"/>
    <property type="match status" value="1"/>
</dbReference>
<keyword evidence="7 10" id="KW-1133">Transmembrane helix</keyword>
<dbReference type="STRING" id="158607.A0A2P5HU40"/>
<dbReference type="PANTHER" id="PTHR31646">
    <property type="entry name" value="ALPHA-1,2-MANNOSYLTRANSFERASE MNN2"/>
    <property type="match status" value="1"/>
</dbReference>
<dbReference type="Pfam" id="PF11051">
    <property type="entry name" value="Mannosyl_trans3"/>
    <property type="match status" value="2"/>
</dbReference>
<evidence type="ECO:0000256" key="4">
    <source>
        <dbReference type="ARBA" id="ARBA00022679"/>
    </source>
</evidence>
<evidence type="ECO:0000256" key="6">
    <source>
        <dbReference type="ARBA" id="ARBA00022968"/>
    </source>
</evidence>
<dbReference type="GO" id="GO:0000139">
    <property type="term" value="C:Golgi membrane"/>
    <property type="evidence" value="ECO:0007669"/>
    <property type="project" value="UniProtKB-SubCell"/>
</dbReference>
<evidence type="ECO:0000256" key="8">
    <source>
        <dbReference type="ARBA" id="ARBA00023034"/>
    </source>
</evidence>
<keyword evidence="12" id="KW-1185">Reference proteome</keyword>
<gene>
    <name evidence="11" type="ORF">DHEL01_v207848</name>
</gene>
<keyword evidence="8" id="KW-0333">Golgi apparatus</keyword>
<accession>A0A2P5HU40</accession>
<evidence type="ECO:0000256" key="9">
    <source>
        <dbReference type="ARBA" id="ARBA00023136"/>
    </source>
</evidence>
<dbReference type="InParanoid" id="A0A2P5HU40"/>
<comment type="similarity">
    <text evidence="3">Belongs to the MNN1/MNT family.</text>
</comment>
<keyword evidence="6" id="KW-0735">Signal-anchor</keyword>
<dbReference type="GO" id="GO:0000026">
    <property type="term" value="F:alpha-1,2-mannosyltransferase activity"/>
    <property type="evidence" value="ECO:0007669"/>
    <property type="project" value="TreeGrafter"/>
</dbReference>
<comment type="caution">
    <text evidence="11">The sequence shown here is derived from an EMBL/GenBank/DDBJ whole genome shotgun (WGS) entry which is preliminary data.</text>
</comment>
<protein>
    <submittedName>
        <fullName evidence="11">Glycosyltransferase family 71</fullName>
    </submittedName>
</protein>
<name>A0A2P5HU40_DIAHE</name>
<evidence type="ECO:0000256" key="3">
    <source>
        <dbReference type="ARBA" id="ARBA00009105"/>
    </source>
</evidence>
<sequence>MLPPRSLRIVWVAVVIFVTLILVSHVYMGEDQSSIPERIDLWQPSTKQTQHQALKDAHKLRSADAFLPHFKAVIELPGYTMQQSRRSCPLRHGEKVNFQWEEDSPGRDWIRQDVANSEIESHRHEWQSFVGHGMIPYSKVKKKFSGRGLVIVAGNQDTLKRVEVILRSLVRLKSKVALELHYWASEVSDIDKKGLQKLYSRIQFNDLAGPHNIIQVKKDGPYINYQLKTAAIANSRFAEPILLDSDNIPVIDPALLYSSDTYREFGTVFWPDIARTRPQNPAWAIFNTNCRMDEYEQESGQLLVDKTRFWYHLQLASWLNNEQGAYYGQFLLGDKDTFRFAWHALKTEYGKPKRWLTSVGTTNDGFYCGHSFAQYHPDDDRIAFMHGGLVKTVDLEVIRWNREQQGGYFRDFKRAPSNGDRAVNVNVGIKFDGALYKPDHGPGFHAAMCTDMFDVEPRNLDEILPGFEQVFEEIGGYWALDDPQN</sequence>
<organism evidence="11 12">
    <name type="scientific">Diaporthe helianthi</name>
    <dbReference type="NCBI Taxonomy" id="158607"/>
    <lineage>
        <taxon>Eukaryota</taxon>
        <taxon>Fungi</taxon>
        <taxon>Dikarya</taxon>
        <taxon>Ascomycota</taxon>
        <taxon>Pezizomycotina</taxon>
        <taxon>Sordariomycetes</taxon>
        <taxon>Sordariomycetidae</taxon>
        <taxon>Diaporthales</taxon>
        <taxon>Diaporthaceae</taxon>
        <taxon>Diaporthe</taxon>
    </lineage>
</organism>
<evidence type="ECO:0000256" key="7">
    <source>
        <dbReference type="ARBA" id="ARBA00022989"/>
    </source>
</evidence>
<evidence type="ECO:0000256" key="5">
    <source>
        <dbReference type="ARBA" id="ARBA00022692"/>
    </source>
</evidence>
<dbReference type="GO" id="GO:0046354">
    <property type="term" value="P:mannan biosynthetic process"/>
    <property type="evidence" value="ECO:0007669"/>
    <property type="project" value="TreeGrafter"/>
</dbReference>
<dbReference type="AlphaFoldDB" id="A0A2P5HU40"/>
<dbReference type="EMBL" id="MAVT02000738">
    <property type="protein sequence ID" value="POS73761.1"/>
    <property type="molecule type" value="Genomic_DNA"/>
</dbReference>
<feature type="transmembrane region" description="Helical" evidence="10">
    <location>
        <begin position="7"/>
        <end position="28"/>
    </location>
</feature>
<dbReference type="OrthoDB" id="430354at2759"/>
<evidence type="ECO:0000313" key="11">
    <source>
        <dbReference type="EMBL" id="POS73761.1"/>
    </source>
</evidence>
<evidence type="ECO:0000256" key="2">
    <source>
        <dbReference type="ARBA" id="ARBA00004922"/>
    </source>
</evidence>
<dbReference type="InterPro" id="IPR029044">
    <property type="entry name" value="Nucleotide-diphossugar_trans"/>
</dbReference>
<evidence type="ECO:0000313" key="12">
    <source>
        <dbReference type="Proteomes" id="UP000094444"/>
    </source>
</evidence>
<reference evidence="11" key="1">
    <citation type="submission" date="2017-09" db="EMBL/GenBank/DDBJ databases">
        <title>Polyketide synthases of a Diaporthe helianthi virulent isolate.</title>
        <authorList>
            <person name="Baroncelli R."/>
        </authorList>
    </citation>
    <scope>NUCLEOTIDE SEQUENCE [LARGE SCALE GENOMIC DNA]</scope>
    <source>
        <strain evidence="11">7/96</strain>
    </source>
</reference>
<dbReference type="SUPFAM" id="SSF53448">
    <property type="entry name" value="Nucleotide-diphospho-sugar transferases"/>
    <property type="match status" value="1"/>
</dbReference>
<evidence type="ECO:0000256" key="10">
    <source>
        <dbReference type="SAM" id="Phobius"/>
    </source>
</evidence>
<proteinExistence type="inferred from homology"/>
<comment type="pathway">
    <text evidence="2">Protein modification; protein glycosylation.</text>
</comment>
<evidence type="ECO:0000256" key="1">
    <source>
        <dbReference type="ARBA" id="ARBA00004323"/>
    </source>
</evidence>
<keyword evidence="4" id="KW-0808">Transferase</keyword>